<comment type="similarity">
    <text evidence="17">Belongs to the NnrD/CARKD family.</text>
</comment>
<dbReference type="InterPro" id="IPR000631">
    <property type="entry name" value="CARKD"/>
</dbReference>
<evidence type="ECO:0000256" key="3">
    <source>
        <dbReference type="ARBA" id="ARBA00006001"/>
    </source>
</evidence>
<dbReference type="HAMAP" id="MF_01966">
    <property type="entry name" value="NADHX_epimerase"/>
    <property type="match status" value="1"/>
</dbReference>
<feature type="binding site" evidence="18">
    <location>
        <position position="125"/>
    </location>
    <ligand>
        <name>K(+)</name>
        <dbReference type="ChEBI" id="CHEBI:29103"/>
    </ligand>
</feature>
<dbReference type="STRING" id="694427.Palpr_2722"/>
<keyword evidence="22" id="KW-0418">Kinase</keyword>
<feature type="binding site" evidence="17">
    <location>
        <begin position="403"/>
        <end position="407"/>
    </location>
    <ligand>
        <name>AMP</name>
        <dbReference type="ChEBI" id="CHEBI:456215"/>
    </ligand>
</feature>
<dbReference type="InterPro" id="IPR004443">
    <property type="entry name" value="YjeF_N_dom"/>
</dbReference>
<evidence type="ECO:0000256" key="13">
    <source>
        <dbReference type="ARBA" id="ARBA00023268"/>
    </source>
</evidence>
<evidence type="ECO:0000256" key="9">
    <source>
        <dbReference type="ARBA" id="ARBA00022958"/>
    </source>
</evidence>
<name>E4T808_PALPW</name>
<dbReference type="GO" id="GO:0005524">
    <property type="term" value="F:ATP binding"/>
    <property type="evidence" value="ECO:0007669"/>
    <property type="project" value="UniProtKB-UniRule"/>
</dbReference>
<dbReference type="SUPFAM" id="SSF53613">
    <property type="entry name" value="Ribokinase-like"/>
    <property type="match status" value="1"/>
</dbReference>
<sequence length="494" mass="53144">MKIFSTSQIKQLDQYTIEHEPISSIDLMERATDKLFHQFIGRYSQLQPVCIIAGQGNNGGDALALGRKLLHAGYTASVVLINPTTLSPDCETNKQRLLDEFPTALNILQQQFVAPAISDDTVIIDGLFGSGLSRPLTGIFAETVHWINQTGCEVVAIDIPSGLQGEENSTDNKLPIVKATITYTLQFPKLAFLLPENADFVGKWEIIDIGIHPKAIEQTTSDYSYLVEEDIRNQIKKRSKFSHKGSFGHALIIAGNNGMAGASVLTAKAALRSGAGLVTVFGPECNRIIVQTAIPEAIFKTTLTATVNYNAIAIGPGIGTQAESAEILKDILSQINKSCILDADALNIISQQNDLLKLVPEGSIITPHPKEFDRLFGISDSTCQRISKAQENAKKYKIYIILKGAHSLIATPSGRLIFNSTGNPGMSTAGSGDVLTGILAGLLAQGYSTEETATTSVFLHGRAGDIALERESEESLIASDIIGCLGKAYKSLKE</sequence>
<evidence type="ECO:0000256" key="4">
    <source>
        <dbReference type="ARBA" id="ARBA00009524"/>
    </source>
</evidence>
<keyword evidence="13" id="KW-0511">Multifunctional enzyme</keyword>
<dbReference type="InterPro" id="IPR036652">
    <property type="entry name" value="YjeF_N_dom_sf"/>
</dbReference>
<evidence type="ECO:0000256" key="18">
    <source>
        <dbReference type="HAMAP-Rule" id="MF_01966"/>
    </source>
</evidence>
<feature type="binding site" evidence="17">
    <location>
        <position position="262"/>
    </location>
    <ligand>
        <name>(6S)-NADPHX</name>
        <dbReference type="ChEBI" id="CHEBI:64076"/>
    </ligand>
</feature>
<gene>
    <name evidence="17" type="primary">nnrD</name>
    <name evidence="18" type="synonym">nnrE</name>
    <name evidence="22" type="ordered locus">Palpr_2722</name>
</gene>
<evidence type="ECO:0000256" key="5">
    <source>
        <dbReference type="ARBA" id="ARBA00022723"/>
    </source>
</evidence>
<dbReference type="GO" id="GO:0016301">
    <property type="term" value="F:kinase activity"/>
    <property type="evidence" value="ECO:0007669"/>
    <property type="project" value="UniProtKB-KW"/>
</dbReference>
<comment type="catalytic activity">
    <reaction evidence="1 18 19">
        <text>(6R)-NADHX = (6S)-NADHX</text>
        <dbReference type="Rhea" id="RHEA:32215"/>
        <dbReference type="ChEBI" id="CHEBI:64074"/>
        <dbReference type="ChEBI" id="CHEBI:64075"/>
        <dbReference type="EC" id="5.1.99.6"/>
    </reaction>
</comment>
<proteinExistence type="inferred from homology"/>
<evidence type="ECO:0000259" key="21">
    <source>
        <dbReference type="PROSITE" id="PS51385"/>
    </source>
</evidence>
<dbReference type="eggNOG" id="COG0063">
    <property type="taxonomic scope" value="Bacteria"/>
</dbReference>
<feature type="binding site" evidence="18">
    <location>
        <position position="158"/>
    </location>
    <ligand>
        <name>(6S)-NADPHX</name>
        <dbReference type="ChEBI" id="CHEBI:64076"/>
    </ligand>
</feature>
<feature type="domain" description="YjeF N-terminal" evidence="21">
    <location>
        <begin position="9"/>
        <end position="217"/>
    </location>
</feature>
<evidence type="ECO:0000313" key="22">
    <source>
        <dbReference type="EMBL" id="ADQ80852.1"/>
    </source>
</evidence>
<organism evidence="22 23">
    <name type="scientific">Paludibacter propionicigenes (strain DSM 17365 / JCM 13257 / WB4)</name>
    <dbReference type="NCBI Taxonomy" id="694427"/>
    <lineage>
        <taxon>Bacteria</taxon>
        <taxon>Pseudomonadati</taxon>
        <taxon>Bacteroidota</taxon>
        <taxon>Bacteroidia</taxon>
        <taxon>Bacteroidales</taxon>
        <taxon>Paludibacteraceae</taxon>
        <taxon>Paludibacter</taxon>
    </lineage>
</organism>
<comment type="similarity">
    <text evidence="3 19">In the N-terminal section; belongs to the NnrE/AIBP family.</text>
</comment>
<dbReference type="GO" id="GO:0046496">
    <property type="term" value="P:nicotinamide nucleotide metabolic process"/>
    <property type="evidence" value="ECO:0007669"/>
    <property type="project" value="UniProtKB-UniRule"/>
</dbReference>
<evidence type="ECO:0000259" key="20">
    <source>
        <dbReference type="PROSITE" id="PS51383"/>
    </source>
</evidence>
<evidence type="ECO:0000256" key="10">
    <source>
        <dbReference type="ARBA" id="ARBA00023027"/>
    </source>
</evidence>
<evidence type="ECO:0000256" key="17">
    <source>
        <dbReference type="HAMAP-Rule" id="MF_01965"/>
    </source>
</evidence>
<evidence type="ECO:0000256" key="12">
    <source>
        <dbReference type="ARBA" id="ARBA00023239"/>
    </source>
</evidence>
<evidence type="ECO:0000256" key="15">
    <source>
        <dbReference type="ARBA" id="ARBA00048238"/>
    </source>
</evidence>
<dbReference type="AlphaFoldDB" id="E4T808"/>
<dbReference type="PROSITE" id="PS01050">
    <property type="entry name" value="YJEF_C_2"/>
    <property type="match status" value="1"/>
</dbReference>
<protein>
    <recommendedName>
        <fullName evidence="19">Bifunctional NAD(P)H-hydrate repair enzyme</fullName>
    </recommendedName>
    <alternativeName>
        <fullName evidence="19">Nicotinamide nucleotide repair protein</fullName>
    </alternativeName>
    <domain>
        <recommendedName>
            <fullName evidence="19">ADP-dependent (S)-NAD(P)H-hydrate dehydratase</fullName>
            <ecNumber evidence="19">4.2.1.136</ecNumber>
        </recommendedName>
        <alternativeName>
            <fullName evidence="19">ADP-dependent NAD(P)HX dehydratase</fullName>
        </alternativeName>
    </domain>
    <domain>
        <recommendedName>
            <fullName evidence="19">NAD(P)H-hydrate epimerase</fullName>
            <ecNumber evidence="19">5.1.99.6</ecNumber>
        </recommendedName>
    </domain>
</protein>
<comment type="caution">
    <text evidence="18">Lacks conserved residue(s) required for the propagation of feature annotation.</text>
</comment>
<comment type="function">
    <text evidence="18">Catalyzes the epimerization of the S- and R-forms of NAD(P)HX, a damaged form of NAD(P)H that is a result of enzymatic or heat-dependent hydration. This is a prerequisite for the S-specific NAD(P)H-hydrate dehydratase to allow the repair of both epimers of NAD(P)HX.</text>
</comment>
<keyword evidence="5 18" id="KW-0479">Metal-binding</keyword>
<comment type="catalytic activity">
    <reaction evidence="2 18 19">
        <text>(6R)-NADPHX = (6S)-NADPHX</text>
        <dbReference type="Rhea" id="RHEA:32227"/>
        <dbReference type="ChEBI" id="CHEBI:64076"/>
        <dbReference type="ChEBI" id="CHEBI:64077"/>
        <dbReference type="EC" id="5.1.99.6"/>
    </reaction>
</comment>
<comment type="subunit">
    <text evidence="17">Homotetramer.</text>
</comment>
<dbReference type="PROSITE" id="PS51383">
    <property type="entry name" value="YJEF_C_3"/>
    <property type="match status" value="1"/>
</dbReference>
<keyword evidence="6 17" id="KW-0547">Nucleotide-binding</keyword>
<dbReference type="PROSITE" id="PS51385">
    <property type="entry name" value="YJEF_N"/>
    <property type="match status" value="1"/>
</dbReference>
<dbReference type="PANTHER" id="PTHR12592:SF0">
    <property type="entry name" value="ATP-DEPENDENT (S)-NAD(P)H-HYDRATE DEHYDRATASE"/>
    <property type="match status" value="1"/>
</dbReference>
<keyword evidence="12 17" id="KW-0456">Lyase</keyword>
<keyword evidence="8 17" id="KW-0521">NADP</keyword>
<dbReference type="OrthoDB" id="9806925at2"/>
<feature type="binding site" evidence="17">
    <location>
        <position position="433"/>
    </location>
    <ligand>
        <name>(6S)-NADPHX</name>
        <dbReference type="ChEBI" id="CHEBI:64076"/>
    </ligand>
</feature>
<evidence type="ECO:0000256" key="11">
    <source>
        <dbReference type="ARBA" id="ARBA00023235"/>
    </source>
</evidence>
<evidence type="ECO:0000313" key="23">
    <source>
        <dbReference type="Proteomes" id="UP000008718"/>
    </source>
</evidence>
<comment type="cofactor">
    <cofactor evidence="17">
        <name>Mg(2+)</name>
        <dbReference type="ChEBI" id="CHEBI:18420"/>
    </cofactor>
</comment>
<dbReference type="EC" id="4.2.1.136" evidence="19"/>
<dbReference type="PIRSF" id="PIRSF017184">
    <property type="entry name" value="Nnr"/>
    <property type="match status" value="1"/>
</dbReference>
<dbReference type="RefSeq" id="WP_013446221.1">
    <property type="nucleotide sequence ID" value="NC_014734.1"/>
</dbReference>
<comment type="similarity">
    <text evidence="4 19">In the C-terminal section; belongs to the NnrD/CARKD family.</text>
</comment>
<dbReference type="CDD" id="cd01171">
    <property type="entry name" value="YXKO-related"/>
    <property type="match status" value="1"/>
</dbReference>
<feature type="binding site" evidence="18">
    <location>
        <position position="58"/>
    </location>
    <ligand>
        <name>K(+)</name>
        <dbReference type="ChEBI" id="CHEBI:29103"/>
    </ligand>
</feature>
<dbReference type="Proteomes" id="UP000008718">
    <property type="component" value="Chromosome"/>
</dbReference>
<reference evidence="22 23" key="2">
    <citation type="journal article" date="2011" name="Stand. Genomic Sci.">
        <title>Complete genome sequence of Paludibacter propionicigenes type strain (WB4).</title>
        <authorList>
            <person name="Gronow S."/>
            <person name="Munk C."/>
            <person name="Lapidus A."/>
            <person name="Nolan M."/>
            <person name="Lucas S."/>
            <person name="Hammon N."/>
            <person name="Deshpande S."/>
            <person name="Cheng J.F."/>
            <person name="Tapia R."/>
            <person name="Han C."/>
            <person name="Goodwin L."/>
            <person name="Pitluck S."/>
            <person name="Liolios K."/>
            <person name="Ivanova N."/>
            <person name="Mavromatis K."/>
            <person name="Mikhailova N."/>
            <person name="Pati A."/>
            <person name="Chen A."/>
            <person name="Palaniappan K."/>
            <person name="Land M."/>
            <person name="Hauser L."/>
            <person name="Chang Y.J."/>
            <person name="Jeffries C.D."/>
            <person name="Brambilla E."/>
            <person name="Rohde M."/>
            <person name="Goker M."/>
            <person name="Detter J.C."/>
            <person name="Woyke T."/>
            <person name="Bristow J."/>
            <person name="Eisen J.A."/>
            <person name="Markowitz V."/>
            <person name="Hugenholtz P."/>
            <person name="Kyrpides N.C."/>
            <person name="Klenk H.P."/>
        </authorList>
    </citation>
    <scope>NUCLEOTIDE SEQUENCE [LARGE SCALE GENOMIC DNA]</scope>
    <source>
        <strain evidence="23">DSM 17365 / JCM 13257 / WB4</strain>
    </source>
</reference>
<dbReference type="InterPro" id="IPR030677">
    <property type="entry name" value="Nnr"/>
</dbReference>
<dbReference type="Gene3D" id="3.40.1190.20">
    <property type="match status" value="1"/>
</dbReference>
<feature type="binding site" evidence="17">
    <location>
        <position position="432"/>
    </location>
    <ligand>
        <name>AMP</name>
        <dbReference type="ChEBI" id="CHEBI:456215"/>
    </ligand>
</feature>
<feature type="binding site" evidence="18">
    <location>
        <position position="161"/>
    </location>
    <ligand>
        <name>K(+)</name>
        <dbReference type="ChEBI" id="CHEBI:29103"/>
    </ligand>
</feature>
<evidence type="ECO:0000256" key="8">
    <source>
        <dbReference type="ARBA" id="ARBA00022857"/>
    </source>
</evidence>
<evidence type="ECO:0000256" key="2">
    <source>
        <dbReference type="ARBA" id="ARBA00000909"/>
    </source>
</evidence>
<keyword evidence="22" id="KW-0808">Transferase</keyword>
<comment type="catalytic activity">
    <reaction evidence="15 17 19">
        <text>(6S)-NADHX + ADP = AMP + phosphate + NADH + H(+)</text>
        <dbReference type="Rhea" id="RHEA:32223"/>
        <dbReference type="ChEBI" id="CHEBI:15378"/>
        <dbReference type="ChEBI" id="CHEBI:43474"/>
        <dbReference type="ChEBI" id="CHEBI:57945"/>
        <dbReference type="ChEBI" id="CHEBI:64074"/>
        <dbReference type="ChEBI" id="CHEBI:456215"/>
        <dbReference type="ChEBI" id="CHEBI:456216"/>
        <dbReference type="EC" id="4.2.1.136"/>
    </reaction>
</comment>
<dbReference type="PANTHER" id="PTHR12592">
    <property type="entry name" value="ATP-DEPENDENT (S)-NAD(P)H-HYDRATE DEHYDRATASE FAMILY MEMBER"/>
    <property type="match status" value="1"/>
</dbReference>
<evidence type="ECO:0000256" key="7">
    <source>
        <dbReference type="ARBA" id="ARBA00022840"/>
    </source>
</evidence>
<dbReference type="GO" id="GO:0052856">
    <property type="term" value="F:NAD(P)HX epimerase activity"/>
    <property type="evidence" value="ECO:0007669"/>
    <property type="project" value="UniProtKB-UniRule"/>
</dbReference>
<comment type="function">
    <text evidence="14 19">Bifunctional enzyme that catalyzes the epimerization of the S- and R-forms of NAD(P)HX and the dehydration of the S-form of NAD(P)HX at the expense of ADP, which is converted to AMP. This allows the repair of both epimers of NAD(P)HX, a damaged form of NAD(P)H that is a result of enzymatic or heat-dependent hydration.</text>
</comment>
<keyword evidence="23" id="KW-1185">Reference proteome</keyword>
<keyword evidence="10 17" id="KW-0520">NAD</keyword>
<dbReference type="Pfam" id="PF03853">
    <property type="entry name" value="YjeF_N"/>
    <property type="match status" value="1"/>
</dbReference>
<comment type="function">
    <text evidence="17">Catalyzes the dehydration of the S-form of NAD(P)HX at the expense of ADP, which is converted to AMP. Together with NAD(P)HX epimerase, which catalyzes the epimerization of the S- and R-forms, the enzyme allows the repair of both epimers of NAD(P)HX, a damaged form of NAD(P)H that is a result of enzymatic or heat-dependent hydration.</text>
</comment>
<dbReference type="Gene3D" id="3.40.50.10260">
    <property type="entry name" value="YjeF N-terminal domain"/>
    <property type="match status" value="1"/>
</dbReference>
<dbReference type="GO" id="GO:0052855">
    <property type="term" value="F:ADP-dependent NAD(P)H-hydrate dehydratase activity"/>
    <property type="evidence" value="ECO:0007669"/>
    <property type="project" value="UniProtKB-UniRule"/>
</dbReference>
<dbReference type="EMBL" id="CP002345">
    <property type="protein sequence ID" value="ADQ80852.1"/>
    <property type="molecule type" value="Genomic_DNA"/>
</dbReference>
<dbReference type="KEGG" id="ppn:Palpr_2722"/>
<dbReference type="eggNOG" id="COG0062">
    <property type="taxonomic scope" value="Bacteria"/>
</dbReference>
<reference key="1">
    <citation type="submission" date="2010-11" db="EMBL/GenBank/DDBJ databases">
        <title>The complete genome of Paludibacter propionicigenes DSM 17365.</title>
        <authorList>
            <consortium name="US DOE Joint Genome Institute (JGI-PGF)"/>
            <person name="Lucas S."/>
            <person name="Copeland A."/>
            <person name="Lapidus A."/>
            <person name="Bruce D."/>
            <person name="Goodwin L."/>
            <person name="Pitluck S."/>
            <person name="Kyrpides N."/>
            <person name="Mavromatis K."/>
            <person name="Ivanova N."/>
            <person name="Munk A.C."/>
            <person name="Brettin T."/>
            <person name="Detter J.C."/>
            <person name="Han C."/>
            <person name="Tapia R."/>
            <person name="Land M."/>
            <person name="Hauser L."/>
            <person name="Markowitz V."/>
            <person name="Cheng J.-F."/>
            <person name="Hugenholtz P."/>
            <person name="Woyke T."/>
            <person name="Wu D."/>
            <person name="Gronow S."/>
            <person name="Wellnitz S."/>
            <person name="Brambilla E."/>
            <person name="Klenk H.-P."/>
            <person name="Eisen J.A."/>
        </authorList>
    </citation>
    <scope>NUCLEOTIDE SEQUENCE</scope>
    <source>
        <strain>WB4</strain>
    </source>
</reference>
<evidence type="ECO:0000256" key="1">
    <source>
        <dbReference type="ARBA" id="ARBA00000013"/>
    </source>
</evidence>
<accession>E4T808</accession>
<evidence type="ECO:0000256" key="16">
    <source>
        <dbReference type="ARBA" id="ARBA00049209"/>
    </source>
</evidence>
<comment type="cofactor">
    <cofactor evidence="18 19">
        <name>K(+)</name>
        <dbReference type="ChEBI" id="CHEBI:29103"/>
    </cofactor>
    <text evidence="18 19">Binds 1 potassium ion per subunit.</text>
</comment>
<dbReference type="HAMAP" id="MF_01965">
    <property type="entry name" value="NADHX_dehydratase"/>
    <property type="match status" value="1"/>
</dbReference>
<dbReference type="NCBIfam" id="TIGR00196">
    <property type="entry name" value="yjeF_cterm"/>
    <property type="match status" value="1"/>
</dbReference>
<evidence type="ECO:0000256" key="19">
    <source>
        <dbReference type="PIRNR" id="PIRNR017184"/>
    </source>
</evidence>
<dbReference type="EC" id="5.1.99.6" evidence="19"/>
<feature type="binding site" evidence="18">
    <location>
        <begin position="129"/>
        <end position="135"/>
    </location>
    <ligand>
        <name>(6S)-NADPHX</name>
        <dbReference type="ChEBI" id="CHEBI:64076"/>
    </ligand>
</feature>
<evidence type="ECO:0000256" key="14">
    <source>
        <dbReference type="ARBA" id="ARBA00025153"/>
    </source>
</evidence>
<feature type="binding site" evidence="17">
    <location>
        <position position="317"/>
    </location>
    <ligand>
        <name>(6S)-NADPHX</name>
        <dbReference type="ChEBI" id="CHEBI:64076"/>
    </ligand>
</feature>
<keyword evidence="7 17" id="KW-0067">ATP-binding</keyword>
<dbReference type="SUPFAM" id="SSF64153">
    <property type="entry name" value="YjeF N-terminal domain-like"/>
    <property type="match status" value="1"/>
</dbReference>
<keyword evidence="9 18" id="KW-0630">Potassium</keyword>
<dbReference type="InterPro" id="IPR017953">
    <property type="entry name" value="Carbohydrate_kinase_pred_CS"/>
</dbReference>
<keyword evidence="11 18" id="KW-0413">Isomerase</keyword>
<dbReference type="HOGENOM" id="CLU_024853_4_1_10"/>
<comment type="catalytic activity">
    <reaction evidence="16 17 19">
        <text>(6S)-NADPHX + ADP = AMP + phosphate + NADPH + H(+)</text>
        <dbReference type="Rhea" id="RHEA:32235"/>
        <dbReference type="ChEBI" id="CHEBI:15378"/>
        <dbReference type="ChEBI" id="CHEBI:43474"/>
        <dbReference type="ChEBI" id="CHEBI:57783"/>
        <dbReference type="ChEBI" id="CHEBI:64076"/>
        <dbReference type="ChEBI" id="CHEBI:456215"/>
        <dbReference type="ChEBI" id="CHEBI:456216"/>
        <dbReference type="EC" id="4.2.1.136"/>
    </reaction>
</comment>
<dbReference type="GO" id="GO:0046872">
    <property type="term" value="F:metal ion binding"/>
    <property type="evidence" value="ECO:0007669"/>
    <property type="project" value="UniProtKB-UniRule"/>
</dbReference>
<dbReference type="NCBIfam" id="TIGR00197">
    <property type="entry name" value="yjeF_nterm"/>
    <property type="match status" value="1"/>
</dbReference>
<dbReference type="InterPro" id="IPR029056">
    <property type="entry name" value="Ribokinase-like"/>
</dbReference>
<feature type="binding site" evidence="17">
    <location>
        <position position="368"/>
    </location>
    <ligand>
        <name>(6S)-NADPHX</name>
        <dbReference type="ChEBI" id="CHEBI:64076"/>
    </ligand>
</feature>
<feature type="binding site" evidence="18">
    <location>
        <begin position="57"/>
        <end position="61"/>
    </location>
    <ligand>
        <name>(6S)-NADPHX</name>
        <dbReference type="ChEBI" id="CHEBI:64076"/>
    </ligand>
</feature>
<dbReference type="Pfam" id="PF01256">
    <property type="entry name" value="Carb_kinase"/>
    <property type="match status" value="1"/>
</dbReference>
<feature type="domain" description="YjeF C-terminal" evidence="20">
    <location>
        <begin position="227"/>
        <end position="492"/>
    </location>
</feature>
<comment type="similarity">
    <text evidence="18">Belongs to the NnrE/AIBP family.</text>
</comment>
<evidence type="ECO:0000256" key="6">
    <source>
        <dbReference type="ARBA" id="ARBA00022741"/>
    </source>
</evidence>
<dbReference type="GO" id="GO:0110051">
    <property type="term" value="P:metabolite repair"/>
    <property type="evidence" value="ECO:0007669"/>
    <property type="project" value="TreeGrafter"/>
</dbReference>